<keyword evidence="10" id="KW-1185">Reference proteome</keyword>
<evidence type="ECO:0000256" key="5">
    <source>
        <dbReference type="ARBA" id="ARBA00023277"/>
    </source>
</evidence>
<evidence type="ECO:0000256" key="6">
    <source>
        <dbReference type="ARBA" id="ARBA00023295"/>
    </source>
</evidence>
<dbReference type="InterPro" id="IPR006710">
    <property type="entry name" value="Glyco_hydro_43"/>
</dbReference>
<evidence type="ECO:0000256" key="1">
    <source>
        <dbReference type="ARBA" id="ARBA00009865"/>
    </source>
</evidence>
<dbReference type="Pfam" id="PF03422">
    <property type="entry name" value="CBM_6"/>
    <property type="match status" value="1"/>
</dbReference>
<dbReference type="InterPro" id="IPR006584">
    <property type="entry name" value="Cellulose-bd_IV"/>
</dbReference>
<keyword evidence="3 7" id="KW-0732">Signal</keyword>
<dbReference type="PANTHER" id="PTHR43772">
    <property type="entry name" value="ENDO-1,4-BETA-XYLANASE"/>
    <property type="match status" value="1"/>
</dbReference>
<evidence type="ECO:0000313" key="9">
    <source>
        <dbReference type="EMBL" id="NHC15100.1"/>
    </source>
</evidence>
<dbReference type="PANTHER" id="PTHR43772:SF2">
    <property type="entry name" value="PUTATIVE (AFU_ORTHOLOGUE AFUA_2G04480)-RELATED"/>
    <property type="match status" value="1"/>
</dbReference>
<protein>
    <submittedName>
        <fullName evidence="9">Family 43 glycosylhydrolase</fullName>
    </submittedName>
</protein>
<dbReference type="CDD" id="cd04084">
    <property type="entry name" value="CBM6_xylanase-like"/>
    <property type="match status" value="1"/>
</dbReference>
<keyword evidence="2" id="KW-0624">Polysaccharide degradation</keyword>
<evidence type="ECO:0000256" key="7">
    <source>
        <dbReference type="SAM" id="SignalP"/>
    </source>
</evidence>
<keyword evidence="5" id="KW-0119">Carbohydrate metabolism</keyword>
<keyword evidence="2" id="KW-0858">Xylan degradation</keyword>
<feature type="signal peptide" evidence="7">
    <location>
        <begin position="1"/>
        <end position="29"/>
    </location>
</feature>
<comment type="similarity">
    <text evidence="1">Belongs to the glycosyl hydrolase 43 family.</text>
</comment>
<keyword evidence="6" id="KW-0326">Glycosidase</keyword>
<name>A0ABX0GWZ6_9ACTN</name>
<evidence type="ECO:0000259" key="8">
    <source>
        <dbReference type="PROSITE" id="PS51175"/>
    </source>
</evidence>
<feature type="chain" id="PRO_5047464946" evidence="7">
    <location>
        <begin position="30"/>
        <end position="878"/>
    </location>
</feature>
<dbReference type="PROSITE" id="PS51175">
    <property type="entry name" value="CBM6"/>
    <property type="match status" value="1"/>
</dbReference>
<dbReference type="InterPro" id="IPR005084">
    <property type="entry name" value="CBM6"/>
</dbReference>
<dbReference type="Gene3D" id="2.60.120.260">
    <property type="entry name" value="Galactose-binding domain-like"/>
    <property type="match status" value="2"/>
</dbReference>
<evidence type="ECO:0000313" key="10">
    <source>
        <dbReference type="Proteomes" id="UP000800981"/>
    </source>
</evidence>
<evidence type="ECO:0000256" key="3">
    <source>
        <dbReference type="ARBA" id="ARBA00022729"/>
    </source>
</evidence>
<feature type="domain" description="CBM6" evidence="8">
    <location>
        <begin position="573"/>
        <end position="716"/>
    </location>
</feature>
<dbReference type="RefSeq" id="WP_166283255.1">
    <property type="nucleotide sequence ID" value="NZ_JAANNP010000016.1"/>
</dbReference>
<dbReference type="InterPro" id="IPR023296">
    <property type="entry name" value="Glyco_hydro_beta-prop_sf"/>
</dbReference>
<dbReference type="SUPFAM" id="SSF75005">
    <property type="entry name" value="Arabinanase/levansucrase/invertase"/>
    <property type="match status" value="1"/>
</dbReference>
<dbReference type="CDD" id="cd09003">
    <property type="entry name" value="GH43_XynD-like"/>
    <property type="match status" value="1"/>
</dbReference>
<dbReference type="InterPro" id="IPR052176">
    <property type="entry name" value="Glycosyl_Hydrlase_43_Enz"/>
</dbReference>
<comment type="caution">
    <text evidence="9">The sequence shown here is derived from an EMBL/GenBank/DDBJ whole genome shotgun (WGS) entry which is preliminary data.</text>
</comment>
<dbReference type="Proteomes" id="UP000800981">
    <property type="component" value="Unassembled WGS sequence"/>
</dbReference>
<dbReference type="InterPro" id="IPR003305">
    <property type="entry name" value="CenC_carb-bd"/>
</dbReference>
<organism evidence="9 10">
    <name type="scientific">Motilibacter deserti</name>
    <dbReference type="NCBI Taxonomy" id="2714956"/>
    <lineage>
        <taxon>Bacteria</taxon>
        <taxon>Bacillati</taxon>
        <taxon>Actinomycetota</taxon>
        <taxon>Actinomycetes</taxon>
        <taxon>Motilibacterales</taxon>
        <taxon>Motilibacteraceae</taxon>
        <taxon>Motilibacter</taxon>
    </lineage>
</organism>
<accession>A0ABX0GWZ6</accession>
<dbReference type="Gene3D" id="2.115.10.20">
    <property type="entry name" value="Glycosyl hydrolase domain, family 43"/>
    <property type="match status" value="1"/>
</dbReference>
<dbReference type="Pfam" id="PF04616">
    <property type="entry name" value="Glyco_hydro_43"/>
    <property type="match status" value="1"/>
</dbReference>
<evidence type="ECO:0000256" key="2">
    <source>
        <dbReference type="ARBA" id="ARBA00022651"/>
    </source>
</evidence>
<dbReference type="SMART" id="SM00606">
    <property type="entry name" value="CBD_IV"/>
    <property type="match status" value="1"/>
</dbReference>
<dbReference type="EMBL" id="JAANNP010000016">
    <property type="protein sequence ID" value="NHC15100.1"/>
    <property type="molecule type" value="Genomic_DNA"/>
</dbReference>
<keyword evidence="4" id="KW-0378">Hydrolase</keyword>
<dbReference type="InterPro" id="IPR008979">
    <property type="entry name" value="Galactose-bd-like_sf"/>
</dbReference>
<reference evidence="9 10" key="1">
    <citation type="submission" date="2020-03" db="EMBL/GenBank/DDBJ databases">
        <title>Two novel Motilibacter sp.</title>
        <authorList>
            <person name="Liu S."/>
        </authorList>
    </citation>
    <scope>NUCLEOTIDE SEQUENCE [LARGE SCALE GENOMIC DNA]</scope>
    <source>
        <strain evidence="9 10">E257</strain>
    </source>
</reference>
<proteinExistence type="inferred from homology"/>
<evidence type="ECO:0000256" key="4">
    <source>
        <dbReference type="ARBA" id="ARBA00022801"/>
    </source>
</evidence>
<dbReference type="Pfam" id="PF02018">
    <property type="entry name" value="CBM_4_9"/>
    <property type="match status" value="1"/>
</dbReference>
<gene>
    <name evidence="9" type="ORF">G9H71_15025</name>
</gene>
<dbReference type="SUPFAM" id="SSF49785">
    <property type="entry name" value="Galactose-binding domain-like"/>
    <property type="match status" value="2"/>
</dbReference>
<sequence length="878" mass="92498">MKRLRAPRSRRRAAVCAAVAALFAGGLLAAPPATADLGPNILVNPGFESGLTGWFPNNGNATDGAALSPTGDAFSGSSAVLVTQRKTTGSGPMQDVSGRVVAGRTYTVTARVKYTNPASPATKQFFVTMHYGGATYTNLGTVTVPRGQWGLVQGTFTIPATQSVTTARIFVETPWTATPGADPNTHLMDFTVDDVTLQDGTAPVVHPPGNALPAKTVGNSNPLMDYQYGADPFAMTYDGRVYVYMTSDGMQYDAAGNVVQDYEYDAQGIKDNSYGLIRTLTILSSADMVNWTNEGQVKVGGTFGAAKWAANSWAPSATHKTINGKEKFFLYFANSAGGIGVLTSDSPTGPFVDPIGKALVTQQTPGVAGVVWLFDPAVFIDDDGQAYLYFGGGVPTGNTDHPKTARVIKLGDDLISTVGSAAPIDAPALFEDSGMNKINGKYYYSYCTNFSHSPVIDGKRIGNGNIAYMVADSPMGPWTADTYRGEIMQNPAAFFGVGGNNHHAMFEFNGQMYITYHAQTVQRAIVAGGSLSAARGYRSTHIDKVTINPDGSIAPITMTYQGVPQQGTVNPYHRTEAETIAWDSGIQDAYVPSSGVRVQPVAGTATEQKLTNINNGEWTSLSKVDFGSGGATGARGFSADVLAKAGGQVQIRLDSPDTSSDANLVGTLSVPASSSAAWSSVSTLLTRTVTGVHDVFFTYKGTGTAELFDVDHWRFTAPVAQLEEAVDQLTADGSVTASLGRDLLAALDAAQGAEDDADRMALLAQLRALRSELDLAAQSKMGDQARESLLQLTELWLDLSPLDELRTEIGSLTRSGDIATSTAKQLQESLAAAASAPTAAEQRTRLEALQAAVTSAKPSKIGDEAKAALLDLIGQALR</sequence>